<dbReference type="InterPro" id="IPR002161">
    <property type="entry name" value="PdxT/SNO"/>
</dbReference>
<evidence type="ECO:0000256" key="9">
    <source>
        <dbReference type="ARBA" id="ARBA00064749"/>
    </source>
</evidence>
<dbReference type="PANTHER" id="PTHR31559:SF0">
    <property type="entry name" value="PYRIDOXAL 5'-PHOSPHATE SYNTHASE SUBUNIT SNO1-RELATED"/>
    <property type="match status" value="1"/>
</dbReference>
<reference evidence="13 14" key="1">
    <citation type="submission" date="2016-11" db="EMBL/GenBank/DDBJ databases">
        <authorList>
            <person name="Jaros S."/>
            <person name="Januszkiewicz K."/>
            <person name="Wedrychowicz H."/>
        </authorList>
    </citation>
    <scope>NUCLEOTIDE SEQUENCE [LARGE SCALE GENOMIC DNA]</scope>
    <source>
        <strain evidence="13 14">DSM 21758</strain>
    </source>
</reference>
<evidence type="ECO:0000313" key="14">
    <source>
        <dbReference type="Proteomes" id="UP000184310"/>
    </source>
</evidence>
<dbReference type="GO" id="GO:0036381">
    <property type="term" value="F:pyridoxal 5'-phosphate synthase (glutamine hydrolysing) activity"/>
    <property type="evidence" value="ECO:0007669"/>
    <property type="project" value="UniProtKB-UniRule"/>
</dbReference>
<dbReference type="PROSITE" id="PS51273">
    <property type="entry name" value="GATASE_TYPE_1"/>
    <property type="match status" value="1"/>
</dbReference>
<keyword evidence="5 10" id="KW-0456">Lyase</keyword>
<dbReference type="HAMAP" id="MF_01615">
    <property type="entry name" value="PdxT"/>
    <property type="match status" value="1"/>
</dbReference>
<dbReference type="Proteomes" id="UP000184310">
    <property type="component" value="Unassembled WGS sequence"/>
</dbReference>
<evidence type="ECO:0000256" key="2">
    <source>
        <dbReference type="ARBA" id="ARBA00022801"/>
    </source>
</evidence>
<dbReference type="PIRSF" id="PIRSF005639">
    <property type="entry name" value="Glut_amidoT_SNO"/>
    <property type="match status" value="1"/>
</dbReference>
<dbReference type="GO" id="GO:0006543">
    <property type="term" value="P:L-glutamine catabolic process"/>
    <property type="evidence" value="ECO:0007669"/>
    <property type="project" value="UniProtKB-UniRule"/>
</dbReference>
<dbReference type="PANTHER" id="PTHR31559">
    <property type="entry name" value="PYRIDOXAL 5'-PHOSPHATE SYNTHASE SUBUNIT SNO"/>
    <property type="match status" value="1"/>
</dbReference>
<keyword evidence="3 10" id="KW-0663">Pyridoxal phosphate</keyword>
<evidence type="ECO:0000256" key="10">
    <source>
        <dbReference type="HAMAP-Rule" id="MF_01615"/>
    </source>
</evidence>
<evidence type="ECO:0000313" key="13">
    <source>
        <dbReference type="EMBL" id="SHI47155.1"/>
    </source>
</evidence>
<dbReference type="PROSITE" id="PS51130">
    <property type="entry name" value="PDXT_SNO_2"/>
    <property type="match status" value="1"/>
</dbReference>
<keyword evidence="14" id="KW-1185">Reference proteome</keyword>
<feature type="active site" description="Nucleophile" evidence="10 11">
    <location>
        <position position="78"/>
    </location>
</feature>
<comment type="catalytic activity">
    <reaction evidence="7 10">
        <text>L-glutamine + H2O = L-glutamate + NH4(+)</text>
        <dbReference type="Rhea" id="RHEA:15889"/>
        <dbReference type="ChEBI" id="CHEBI:15377"/>
        <dbReference type="ChEBI" id="CHEBI:28938"/>
        <dbReference type="ChEBI" id="CHEBI:29985"/>
        <dbReference type="ChEBI" id="CHEBI:58359"/>
        <dbReference type="EC" id="3.5.1.2"/>
    </reaction>
</comment>
<dbReference type="GO" id="GO:0042823">
    <property type="term" value="P:pyridoxal phosphate biosynthetic process"/>
    <property type="evidence" value="ECO:0007669"/>
    <property type="project" value="UniProtKB-UniRule"/>
</dbReference>
<comment type="function">
    <text evidence="8 10">Catalyzes the hydrolysis of glutamine to glutamate and ammonia as part of the biosynthesis of pyridoxal 5'-phosphate. The resulting ammonia molecule is channeled to the active site of PdxS.</text>
</comment>
<evidence type="ECO:0000256" key="4">
    <source>
        <dbReference type="ARBA" id="ARBA00022962"/>
    </source>
</evidence>
<dbReference type="GO" id="GO:0005829">
    <property type="term" value="C:cytosol"/>
    <property type="evidence" value="ECO:0007669"/>
    <property type="project" value="TreeGrafter"/>
</dbReference>
<dbReference type="GO" id="GO:0004359">
    <property type="term" value="F:glutaminase activity"/>
    <property type="evidence" value="ECO:0007669"/>
    <property type="project" value="UniProtKB-UniRule"/>
</dbReference>
<protein>
    <recommendedName>
        <fullName evidence="10">Pyridoxal 5'-phosphate synthase subunit PdxT</fullName>
        <ecNumber evidence="10">4.3.3.6</ecNumber>
    </recommendedName>
    <alternativeName>
        <fullName evidence="10">Pdx2</fullName>
    </alternativeName>
    <alternativeName>
        <fullName evidence="10">Pyridoxal 5'-phosphate synthase glutaminase subunit</fullName>
        <ecNumber evidence="10">3.5.1.2</ecNumber>
    </alternativeName>
</protein>
<evidence type="ECO:0000256" key="11">
    <source>
        <dbReference type="PIRSR" id="PIRSR005639-1"/>
    </source>
</evidence>
<comment type="pathway">
    <text evidence="10">Cofactor biosynthesis; pyridoxal 5'-phosphate biosynthesis.</text>
</comment>
<dbReference type="RefSeq" id="WP_072984628.1">
    <property type="nucleotide sequence ID" value="NZ_FQZB01000003.1"/>
</dbReference>
<evidence type="ECO:0000256" key="8">
    <source>
        <dbReference type="ARBA" id="ARBA00054599"/>
    </source>
</evidence>
<proteinExistence type="inferred from homology"/>
<dbReference type="UniPathway" id="UPA00245"/>
<organism evidence="13 14">
    <name type="scientific">Clostridium cavendishii DSM 21758</name>
    <dbReference type="NCBI Taxonomy" id="1121302"/>
    <lineage>
        <taxon>Bacteria</taxon>
        <taxon>Bacillati</taxon>
        <taxon>Bacillota</taxon>
        <taxon>Clostridia</taxon>
        <taxon>Eubacteriales</taxon>
        <taxon>Clostridiaceae</taxon>
        <taxon>Clostridium</taxon>
    </lineage>
</organism>
<dbReference type="InterPro" id="IPR021196">
    <property type="entry name" value="PdxT/SNO_CS"/>
</dbReference>
<dbReference type="NCBIfam" id="TIGR03800">
    <property type="entry name" value="PLP_synth_Pdx2"/>
    <property type="match status" value="1"/>
</dbReference>
<dbReference type="CDD" id="cd01749">
    <property type="entry name" value="GATase1_PB"/>
    <property type="match status" value="1"/>
</dbReference>
<comment type="similarity">
    <text evidence="1 10">Belongs to the glutaminase PdxT/SNO family.</text>
</comment>
<dbReference type="Pfam" id="PF01174">
    <property type="entry name" value="SNO"/>
    <property type="match status" value="1"/>
</dbReference>
<evidence type="ECO:0000256" key="5">
    <source>
        <dbReference type="ARBA" id="ARBA00023239"/>
    </source>
</evidence>
<dbReference type="EC" id="3.5.1.2" evidence="10"/>
<evidence type="ECO:0000256" key="1">
    <source>
        <dbReference type="ARBA" id="ARBA00008345"/>
    </source>
</evidence>
<evidence type="ECO:0000256" key="7">
    <source>
        <dbReference type="ARBA" id="ARBA00049534"/>
    </source>
</evidence>
<name>A0A1M6BEM4_9CLOT</name>
<dbReference type="GO" id="GO:1903600">
    <property type="term" value="C:glutaminase complex"/>
    <property type="evidence" value="ECO:0007669"/>
    <property type="project" value="TreeGrafter"/>
</dbReference>
<dbReference type="Gene3D" id="3.40.50.880">
    <property type="match status" value="1"/>
</dbReference>
<sequence length="195" mass="21944">MVIGVLALQGGVEEHINQIKTLGYEGVGVKTEKDLNNLDGLILPGGESTAIRKLLDYRNMFDRIKELIISGLPVWGTCAGMILLAKELEGDTTSHFGVMDIKVLRNAYGRQLGSFEAIEVIEQIDKYQPIPMVFIRAPIIKDILSDDVEILCKVDNKIVVAKQRNMLVSSFHPELTDDLRFLKYFIEKMCIIKYS</sequence>
<evidence type="ECO:0000256" key="6">
    <source>
        <dbReference type="ARBA" id="ARBA00047992"/>
    </source>
</evidence>
<keyword evidence="2 10" id="KW-0378">Hydrolase</keyword>
<feature type="binding site" evidence="10 12">
    <location>
        <begin position="46"/>
        <end position="48"/>
    </location>
    <ligand>
        <name>L-glutamine</name>
        <dbReference type="ChEBI" id="CHEBI:58359"/>
    </ligand>
</feature>
<dbReference type="OrthoDB" id="9810320at2"/>
<evidence type="ECO:0000256" key="12">
    <source>
        <dbReference type="PIRSR" id="PIRSR005639-2"/>
    </source>
</evidence>
<feature type="binding site" evidence="10 12">
    <location>
        <begin position="135"/>
        <end position="136"/>
    </location>
    <ligand>
        <name>L-glutamine</name>
        <dbReference type="ChEBI" id="CHEBI:58359"/>
    </ligand>
</feature>
<feature type="active site" description="Charge relay system" evidence="10 11">
    <location>
        <position position="172"/>
    </location>
</feature>
<dbReference type="SUPFAM" id="SSF52317">
    <property type="entry name" value="Class I glutamine amidotransferase-like"/>
    <property type="match status" value="1"/>
</dbReference>
<keyword evidence="4 10" id="KW-0315">Glutamine amidotransferase</keyword>
<feature type="binding site" evidence="10 12">
    <location>
        <position position="105"/>
    </location>
    <ligand>
        <name>L-glutamine</name>
        <dbReference type="ChEBI" id="CHEBI:58359"/>
    </ligand>
</feature>
<feature type="active site" description="Charge relay system" evidence="10 11">
    <location>
        <position position="174"/>
    </location>
</feature>
<dbReference type="FunFam" id="3.40.50.880:FF:000010">
    <property type="entry name" value="uncharacterized protein LOC100176842 isoform X2"/>
    <property type="match status" value="1"/>
</dbReference>
<dbReference type="AlphaFoldDB" id="A0A1M6BEM4"/>
<dbReference type="PROSITE" id="PS01236">
    <property type="entry name" value="PDXT_SNO_1"/>
    <property type="match status" value="1"/>
</dbReference>
<gene>
    <name evidence="10" type="primary">pdxT</name>
    <name evidence="13" type="ORF">SAMN02745163_00334</name>
</gene>
<dbReference type="STRING" id="1121302.SAMN02745163_00334"/>
<dbReference type="GO" id="GO:0008614">
    <property type="term" value="P:pyridoxine metabolic process"/>
    <property type="evidence" value="ECO:0007669"/>
    <property type="project" value="TreeGrafter"/>
</dbReference>
<dbReference type="InterPro" id="IPR029062">
    <property type="entry name" value="Class_I_gatase-like"/>
</dbReference>
<accession>A0A1M6BEM4</accession>
<dbReference type="EC" id="4.3.3.6" evidence="10"/>
<evidence type="ECO:0000256" key="3">
    <source>
        <dbReference type="ARBA" id="ARBA00022898"/>
    </source>
</evidence>
<dbReference type="EMBL" id="FQZB01000003">
    <property type="protein sequence ID" value="SHI47155.1"/>
    <property type="molecule type" value="Genomic_DNA"/>
</dbReference>
<comment type="subunit">
    <text evidence="9 10">In the presence of PdxS, forms a dodecamer of heterodimers. Only shows activity in the heterodimer.</text>
</comment>
<comment type="catalytic activity">
    <reaction evidence="6 10">
        <text>aldehydo-D-ribose 5-phosphate + D-glyceraldehyde 3-phosphate + L-glutamine = pyridoxal 5'-phosphate + L-glutamate + phosphate + 3 H2O + H(+)</text>
        <dbReference type="Rhea" id="RHEA:31507"/>
        <dbReference type="ChEBI" id="CHEBI:15377"/>
        <dbReference type="ChEBI" id="CHEBI:15378"/>
        <dbReference type="ChEBI" id="CHEBI:29985"/>
        <dbReference type="ChEBI" id="CHEBI:43474"/>
        <dbReference type="ChEBI" id="CHEBI:58273"/>
        <dbReference type="ChEBI" id="CHEBI:58359"/>
        <dbReference type="ChEBI" id="CHEBI:59776"/>
        <dbReference type="ChEBI" id="CHEBI:597326"/>
        <dbReference type="EC" id="4.3.3.6"/>
    </reaction>
</comment>